<comment type="caution">
    <text evidence="1">The sequence shown here is derived from an EMBL/GenBank/DDBJ whole genome shotgun (WGS) entry which is preliminary data.</text>
</comment>
<reference evidence="1" key="1">
    <citation type="submission" date="2022-07" db="EMBL/GenBank/DDBJ databases">
        <title>The genome of Lyophyllum shimeji provides insight into the initial evolution of ectomycorrhizal fungal genome.</title>
        <authorList>
            <person name="Kobayashi Y."/>
            <person name="Shibata T."/>
            <person name="Hirakawa H."/>
            <person name="Shigenobu S."/>
            <person name="Nishiyama T."/>
            <person name="Yamada A."/>
            <person name="Hasebe M."/>
            <person name="Kawaguchi M."/>
        </authorList>
    </citation>
    <scope>NUCLEOTIDE SEQUENCE</scope>
    <source>
        <strain evidence="1">AT787</strain>
    </source>
</reference>
<sequence length="546" mass="62103">MPEQPENRTMKTWVEKAAEREEKRTGMPAQAFLLLLPRCFSEGTASKKYGTCTANTCPGLDKLEPLDPAFIPNEYDLKRSKRMPWEHLVDRPTIPGPLCCEVRGKAMVIAAGYHAVTINFGLEAHLIVMSRDDFYEILAGDRPGPNADAGKARRLRSFTIPDRMVEAGTSTRSDRYVNMFAAFVMKTQVIVVVDFSRLVRLDIRSQTEIYHPSHISIKSPLWRELWKAFPDGPDFIREPEEALQALKAWRLSVQNRRPGWQHRMVDVLALNSNRAFGGFGRHLANDFLYLLGEYPSTPAYVFCDSDLLFDRLCQAIPQYMSIWSSPDFLQKCAGLPNSWNPFAFNAKSDKFYTSGYLYVFRKRRVRMPAYLYNLYLNRGLFDKDHIIGTPYCKACEPCVGMYKDVDVRYLQEPVDAFTVITAQPPAEWGEKVEEKHFDDITTKGYTTTIGPAQFHEPKQNMLNLAQGQVILKAGAPKKLRTGAPGRPRKTITKAKIEKAQAALARKRVLKVRPSSSKEKENVEVQALVEEAVGRLTRQQARLSKHT</sequence>
<dbReference type="OrthoDB" id="3040495at2759"/>
<keyword evidence="2" id="KW-1185">Reference proteome</keyword>
<name>A0A9P3PFP8_LYOSH</name>
<dbReference type="Proteomes" id="UP001063166">
    <property type="component" value="Unassembled WGS sequence"/>
</dbReference>
<dbReference type="AlphaFoldDB" id="A0A9P3PFP8"/>
<gene>
    <name evidence="1" type="ORF">LshimejAT787_0201860</name>
</gene>
<evidence type="ECO:0000313" key="2">
    <source>
        <dbReference type="Proteomes" id="UP001063166"/>
    </source>
</evidence>
<organism evidence="1 2">
    <name type="scientific">Lyophyllum shimeji</name>
    <name type="common">Hon-shimeji</name>
    <name type="synonym">Tricholoma shimeji</name>
    <dbReference type="NCBI Taxonomy" id="47721"/>
    <lineage>
        <taxon>Eukaryota</taxon>
        <taxon>Fungi</taxon>
        <taxon>Dikarya</taxon>
        <taxon>Basidiomycota</taxon>
        <taxon>Agaricomycotina</taxon>
        <taxon>Agaricomycetes</taxon>
        <taxon>Agaricomycetidae</taxon>
        <taxon>Agaricales</taxon>
        <taxon>Tricholomatineae</taxon>
        <taxon>Lyophyllaceae</taxon>
        <taxon>Lyophyllum</taxon>
    </lineage>
</organism>
<dbReference type="EMBL" id="BRPK01000002">
    <property type="protein sequence ID" value="GLB34621.1"/>
    <property type="molecule type" value="Genomic_DNA"/>
</dbReference>
<evidence type="ECO:0000313" key="1">
    <source>
        <dbReference type="EMBL" id="GLB34621.1"/>
    </source>
</evidence>
<proteinExistence type="predicted"/>
<protein>
    <submittedName>
        <fullName evidence="1">Uncharacterized protein</fullName>
    </submittedName>
</protein>
<accession>A0A9P3PFP8</accession>